<accession>A0A238VMZ2</accession>
<evidence type="ECO:0000256" key="4">
    <source>
        <dbReference type="ARBA" id="ARBA00012546"/>
    </source>
</evidence>
<dbReference type="GO" id="GO:0019698">
    <property type="term" value="P:D-galacturonate catabolic process"/>
    <property type="evidence" value="ECO:0007669"/>
    <property type="project" value="TreeGrafter"/>
</dbReference>
<keyword evidence="9" id="KW-1185">Reference proteome</keyword>
<dbReference type="Gene3D" id="1.10.2020.10">
    <property type="entry name" value="uronate isomerase, domain 2, chain A"/>
    <property type="match status" value="1"/>
</dbReference>
<protein>
    <recommendedName>
        <fullName evidence="5 7">Uronate isomerase</fullName>
        <ecNumber evidence="4 7">5.3.1.12</ecNumber>
    </recommendedName>
    <alternativeName>
        <fullName evidence="7">Glucuronate isomerase</fullName>
    </alternativeName>
    <alternativeName>
        <fullName evidence="7">Uronic isomerase</fullName>
    </alternativeName>
</protein>
<dbReference type="PANTHER" id="PTHR30068:SF4">
    <property type="entry name" value="URONATE ISOMERASE"/>
    <property type="match status" value="1"/>
</dbReference>
<dbReference type="GO" id="GO:0042840">
    <property type="term" value="P:D-glucuronate catabolic process"/>
    <property type="evidence" value="ECO:0007669"/>
    <property type="project" value="TreeGrafter"/>
</dbReference>
<comment type="catalytic activity">
    <reaction evidence="1 7">
        <text>D-glucuronate = D-fructuronate</text>
        <dbReference type="Rhea" id="RHEA:13049"/>
        <dbReference type="ChEBI" id="CHEBI:58720"/>
        <dbReference type="ChEBI" id="CHEBI:59863"/>
        <dbReference type="EC" id="5.3.1.12"/>
    </reaction>
</comment>
<evidence type="ECO:0000313" key="8">
    <source>
        <dbReference type="EMBL" id="SNR34849.1"/>
    </source>
</evidence>
<dbReference type="EC" id="5.3.1.12" evidence="4 7"/>
<dbReference type="AlphaFoldDB" id="A0A238VMZ2"/>
<evidence type="ECO:0000256" key="1">
    <source>
        <dbReference type="ARBA" id="ARBA00001165"/>
    </source>
</evidence>
<keyword evidence="6 7" id="KW-0413">Isomerase</keyword>
<dbReference type="Pfam" id="PF02614">
    <property type="entry name" value="UxaC"/>
    <property type="match status" value="1"/>
</dbReference>
<evidence type="ECO:0000256" key="3">
    <source>
        <dbReference type="ARBA" id="ARBA00008397"/>
    </source>
</evidence>
<evidence type="ECO:0000256" key="2">
    <source>
        <dbReference type="ARBA" id="ARBA00004892"/>
    </source>
</evidence>
<dbReference type="Proteomes" id="UP000198310">
    <property type="component" value="Unassembled WGS sequence"/>
</dbReference>
<dbReference type="HAMAP" id="MF_00675">
    <property type="entry name" value="UxaC"/>
    <property type="match status" value="1"/>
</dbReference>
<dbReference type="NCBIfam" id="NF002794">
    <property type="entry name" value="PRK02925.1"/>
    <property type="match status" value="1"/>
</dbReference>
<dbReference type="Gene3D" id="3.20.20.140">
    <property type="entry name" value="Metal-dependent hydrolases"/>
    <property type="match status" value="1"/>
</dbReference>
<sequence length="478" mass="54615">MKPFLNHDFLLQTATASTLYHEYAKQMPIIDYHNHLLPDQIAQDKQFDTITQVWLYGDHYKWRAMRTNGVPERYITGDASDWEKFEKWAETVPQTVRNPLYHWTHLELQRYFGITELLNKDSARRIYDQCNALLRTPEYSVQNLLRKMNVETLCTTDDPADSLEYHRALQETDFEVQVLPTFRPDKAMAPEDAASYNAYLDKLGQAAGVDIRTFADLEAALRQRHDFFATLGCRLSDHGLEQIYAAAYTEAEISTIFSRVRGGQALSEQEILQFKSAMLVLLAEMDWEKGWTQQFHLGALRNNNARMLRQLGPDTGWDSIGDFAQGRALSSFLNRLDEQDKLAKTIIYNLNPADNELIATMIGNFNDGSVAGKVQFGSGWWFLDQKDGMEKQINALSNMGLLSRFVGMLTDSRSFLSYPRHEYFRRVLCNLFGNDVENGELPEDLELLGGIVQNICYGNAKEYFGFATVAAPIETAVV</sequence>
<proteinExistence type="inferred from homology"/>
<comment type="similarity">
    <text evidence="3 7">Belongs to the metallo-dependent hydrolases superfamily. Uronate isomerase family.</text>
</comment>
<organism evidence="8 9">
    <name type="scientific">Hymenobacter mucosus</name>
    <dbReference type="NCBI Taxonomy" id="1411120"/>
    <lineage>
        <taxon>Bacteria</taxon>
        <taxon>Pseudomonadati</taxon>
        <taxon>Bacteroidota</taxon>
        <taxon>Cytophagia</taxon>
        <taxon>Cytophagales</taxon>
        <taxon>Hymenobacteraceae</taxon>
        <taxon>Hymenobacter</taxon>
    </lineage>
</organism>
<dbReference type="RefSeq" id="WP_089331724.1">
    <property type="nucleotide sequence ID" value="NZ_FZNS01000001.1"/>
</dbReference>
<evidence type="ECO:0000256" key="7">
    <source>
        <dbReference type="HAMAP-Rule" id="MF_00675"/>
    </source>
</evidence>
<dbReference type="InterPro" id="IPR003766">
    <property type="entry name" value="Uronate_isomerase"/>
</dbReference>
<evidence type="ECO:0000256" key="5">
    <source>
        <dbReference type="ARBA" id="ARBA00020555"/>
    </source>
</evidence>
<dbReference type="InterPro" id="IPR032466">
    <property type="entry name" value="Metal_Hydrolase"/>
</dbReference>
<evidence type="ECO:0000256" key="6">
    <source>
        <dbReference type="ARBA" id="ARBA00023235"/>
    </source>
</evidence>
<dbReference type="GO" id="GO:0008880">
    <property type="term" value="F:glucuronate isomerase activity"/>
    <property type="evidence" value="ECO:0007669"/>
    <property type="project" value="UniProtKB-UniRule"/>
</dbReference>
<evidence type="ECO:0000313" key="9">
    <source>
        <dbReference type="Proteomes" id="UP000198310"/>
    </source>
</evidence>
<reference evidence="9" key="1">
    <citation type="submission" date="2017-06" db="EMBL/GenBank/DDBJ databases">
        <authorList>
            <person name="Varghese N."/>
            <person name="Submissions S."/>
        </authorList>
    </citation>
    <scope>NUCLEOTIDE SEQUENCE [LARGE SCALE GENOMIC DNA]</scope>
    <source>
        <strain evidence="9">DSM 28041</strain>
    </source>
</reference>
<comment type="pathway">
    <text evidence="2 7">Carbohydrate metabolism; pentose and glucuronate interconversion.</text>
</comment>
<name>A0A238VMZ2_9BACT</name>
<gene>
    <name evidence="7" type="primary">uxaC</name>
    <name evidence="8" type="ORF">SAMN06269173_101808</name>
</gene>
<dbReference type="EMBL" id="FZNS01000001">
    <property type="protein sequence ID" value="SNR34849.1"/>
    <property type="molecule type" value="Genomic_DNA"/>
</dbReference>
<dbReference type="UniPathway" id="UPA00246"/>
<dbReference type="PANTHER" id="PTHR30068">
    <property type="entry name" value="URONATE ISOMERASE"/>
    <property type="match status" value="1"/>
</dbReference>
<comment type="catalytic activity">
    <reaction evidence="7">
        <text>aldehydo-D-galacturonate = keto-D-tagaturonate</text>
        <dbReference type="Rhea" id="RHEA:27702"/>
        <dbReference type="ChEBI" id="CHEBI:12952"/>
        <dbReference type="ChEBI" id="CHEBI:17886"/>
    </reaction>
</comment>
<dbReference type="SUPFAM" id="SSF51556">
    <property type="entry name" value="Metallo-dependent hydrolases"/>
    <property type="match status" value="1"/>
</dbReference>